<evidence type="ECO:0000313" key="3">
    <source>
        <dbReference type="Proteomes" id="UP000600365"/>
    </source>
</evidence>
<accession>A0A917YC64</accession>
<reference evidence="2 3" key="1">
    <citation type="journal article" date="2014" name="Int. J. Syst. Evol. Microbiol.">
        <title>Complete genome sequence of Corynebacterium casei LMG S-19264T (=DSM 44701T), isolated from a smear-ripened cheese.</title>
        <authorList>
            <consortium name="US DOE Joint Genome Institute (JGI-PGF)"/>
            <person name="Walter F."/>
            <person name="Albersmeier A."/>
            <person name="Kalinowski J."/>
            <person name="Ruckert C."/>
        </authorList>
    </citation>
    <scope>NUCLEOTIDE SEQUENCE [LARGE SCALE GENOMIC DNA]</scope>
    <source>
        <strain evidence="2 3">CGMCC 4.7111</strain>
    </source>
</reference>
<dbReference type="EMBL" id="BMMM01000018">
    <property type="protein sequence ID" value="GGN85224.1"/>
    <property type="molecule type" value="Genomic_DNA"/>
</dbReference>
<name>A0A917YC64_9ACTN</name>
<comment type="caution">
    <text evidence="2">The sequence shown here is derived from an EMBL/GenBank/DDBJ whole genome shotgun (WGS) entry which is preliminary data.</text>
</comment>
<proteinExistence type="predicted"/>
<feature type="region of interest" description="Disordered" evidence="1">
    <location>
        <begin position="53"/>
        <end position="99"/>
    </location>
</feature>
<organism evidence="2 3">
    <name type="scientific">Streptomyces albiflavescens</name>
    <dbReference type="NCBI Taxonomy" id="1623582"/>
    <lineage>
        <taxon>Bacteria</taxon>
        <taxon>Bacillati</taxon>
        <taxon>Actinomycetota</taxon>
        <taxon>Actinomycetes</taxon>
        <taxon>Kitasatosporales</taxon>
        <taxon>Streptomycetaceae</taxon>
        <taxon>Streptomyces</taxon>
    </lineage>
</organism>
<feature type="compositionally biased region" description="Low complexity" evidence="1">
    <location>
        <begin position="70"/>
        <end position="93"/>
    </location>
</feature>
<gene>
    <name evidence="2" type="ORF">GCM10011579_075970</name>
</gene>
<evidence type="ECO:0000256" key="1">
    <source>
        <dbReference type="SAM" id="MobiDB-lite"/>
    </source>
</evidence>
<keyword evidence="3" id="KW-1185">Reference proteome</keyword>
<sequence length="99" mass="9484">MPDTLVNSTIAAPVPVPSGRTPAWYMDASRSDTPHVFAEAVAVADAEPAADGAALPAGGVDESVPAGRDAVGVGAPEEAAGLAGTPDGDAADPAPSPPG</sequence>
<evidence type="ECO:0000313" key="2">
    <source>
        <dbReference type="EMBL" id="GGN85224.1"/>
    </source>
</evidence>
<dbReference type="AlphaFoldDB" id="A0A917YC64"/>
<dbReference type="Proteomes" id="UP000600365">
    <property type="component" value="Unassembled WGS sequence"/>
</dbReference>
<protein>
    <submittedName>
        <fullName evidence="2">Uncharacterized protein</fullName>
    </submittedName>
</protein>